<dbReference type="GO" id="GO:0008270">
    <property type="term" value="F:zinc ion binding"/>
    <property type="evidence" value="ECO:0007669"/>
    <property type="project" value="InterPro"/>
</dbReference>
<gene>
    <name evidence="1" type="ORF">DYB32_004596</name>
</gene>
<evidence type="ECO:0000313" key="2">
    <source>
        <dbReference type="Proteomes" id="UP000285060"/>
    </source>
</evidence>
<organism evidence="1 2">
    <name type="scientific">Aphanomyces invadans</name>
    <dbReference type="NCBI Taxonomy" id="157072"/>
    <lineage>
        <taxon>Eukaryota</taxon>
        <taxon>Sar</taxon>
        <taxon>Stramenopiles</taxon>
        <taxon>Oomycota</taxon>
        <taxon>Saprolegniomycetes</taxon>
        <taxon>Saprolegniales</taxon>
        <taxon>Verrucalvaceae</taxon>
        <taxon>Aphanomyces</taxon>
    </lineage>
</organism>
<name>A0A418AX23_9STRA</name>
<keyword evidence="2" id="KW-1185">Reference proteome</keyword>
<dbReference type="GO" id="GO:0061630">
    <property type="term" value="F:ubiquitin protein ligase activity"/>
    <property type="evidence" value="ECO:0007669"/>
    <property type="project" value="InterPro"/>
</dbReference>
<accession>A0A418AX23</accession>
<evidence type="ECO:0000313" key="1">
    <source>
        <dbReference type="EMBL" id="RHY30116.1"/>
    </source>
</evidence>
<dbReference type="GO" id="GO:0005737">
    <property type="term" value="C:cytoplasm"/>
    <property type="evidence" value="ECO:0007669"/>
    <property type="project" value="TreeGrafter"/>
</dbReference>
<sequence>MAMAATGDNEEVEVTLQEVLEQDTELVHTANAVLGDASATHCSFPDGYVRQALFACLTCKTDEPAGLCLVCALNPTLLDLRDRVGVQFDMSYRPRTNAPCKLYEGKDPLNKENAYSQNFHGRYCSCHRPYPDPDRTTPEVICFLPCFHSATNAAVLDTDFDEMVCRSCMASHAFLYNYAVSGASSAPTDQAASGVCRMTATVSPPSPATPTFWTQGWRGTLCQCDTCVELYESLGCRFLLDESDSLLAYEAKAATTSTDDASVKAFQTGLSHEQQVEMAIGYDHMATSLKEYLAGFAASGQTVKAEDIQEFFQTLRASKRQKRDK</sequence>
<proteinExistence type="predicted"/>
<dbReference type="AlphaFoldDB" id="A0A418AX23"/>
<comment type="caution">
    <text evidence="1">The sequence shown here is derived from an EMBL/GenBank/DDBJ whole genome shotgun (WGS) entry which is preliminary data.</text>
</comment>
<dbReference type="PANTHER" id="PTHR13513:SF9">
    <property type="entry name" value="E3 UBIQUITIN-PROTEIN LIGASE UBR7-RELATED"/>
    <property type="match status" value="1"/>
</dbReference>
<dbReference type="PANTHER" id="PTHR13513">
    <property type="entry name" value="E3 UBIQUITIN-PROTEIN LIGASE UBR7"/>
    <property type="match status" value="1"/>
</dbReference>
<reference evidence="1 2" key="1">
    <citation type="submission" date="2018-08" db="EMBL/GenBank/DDBJ databases">
        <title>Aphanomyces genome sequencing and annotation.</title>
        <authorList>
            <person name="Minardi D."/>
            <person name="Oidtmann B."/>
            <person name="Van Der Giezen M."/>
            <person name="Studholme D.J."/>
        </authorList>
    </citation>
    <scope>NUCLEOTIDE SEQUENCE [LARGE SCALE GENOMIC DNA]</scope>
    <source>
        <strain evidence="1 2">NJM0002</strain>
    </source>
</reference>
<protein>
    <recommendedName>
        <fullName evidence="3">UBR-type domain-containing protein</fullName>
    </recommendedName>
</protein>
<dbReference type="VEuPathDB" id="FungiDB:H310_02741"/>
<evidence type="ECO:0008006" key="3">
    <source>
        <dbReference type="Google" id="ProtNLM"/>
    </source>
</evidence>
<dbReference type="Proteomes" id="UP000285060">
    <property type="component" value="Unassembled WGS sequence"/>
</dbReference>
<dbReference type="InterPro" id="IPR040204">
    <property type="entry name" value="UBR7"/>
</dbReference>
<dbReference type="EMBL" id="QUSY01000354">
    <property type="protein sequence ID" value="RHY30116.1"/>
    <property type="molecule type" value="Genomic_DNA"/>
</dbReference>